<dbReference type="Gene3D" id="3.20.80.10">
    <property type="entry name" value="Regulatory factor, effector binding domain"/>
    <property type="match status" value="1"/>
</dbReference>
<keyword evidence="5" id="KW-1185">Reference proteome</keyword>
<dbReference type="Pfam" id="PF13411">
    <property type="entry name" value="MerR_1"/>
    <property type="match status" value="1"/>
</dbReference>
<dbReference type="SMART" id="SM00422">
    <property type="entry name" value="HTH_MERR"/>
    <property type="match status" value="1"/>
</dbReference>
<dbReference type="InterPro" id="IPR047057">
    <property type="entry name" value="MerR_fam"/>
</dbReference>
<dbReference type="Proteomes" id="UP000619260">
    <property type="component" value="Unassembled WGS sequence"/>
</dbReference>
<dbReference type="PROSITE" id="PS51154">
    <property type="entry name" value="MACRO"/>
    <property type="match status" value="1"/>
</dbReference>
<dbReference type="PROSITE" id="PS50937">
    <property type="entry name" value="HTH_MERR_2"/>
    <property type="match status" value="1"/>
</dbReference>
<dbReference type="Pfam" id="PF06445">
    <property type="entry name" value="GyrI-like"/>
    <property type="match status" value="1"/>
</dbReference>
<protein>
    <recommendedName>
        <fullName evidence="6">MerR family transcriptional regulator</fullName>
    </recommendedName>
</protein>
<comment type="caution">
    <text evidence="4">The sequence shown here is derived from an EMBL/GenBank/DDBJ whole genome shotgun (WGS) entry which is preliminary data.</text>
</comment>
<dbReference type="PANTHER" id="PTHR30204">
    <property type="entry name" value="REDOX-CYCLING DRUG-SENSING TRANSCRIPTIONAL ACTIVATOR SOXR"/>
    <property type="match status" value="1"/>
</dbReference>
<dbReference type="Gene3D" id="1.10.1660.10">
    <property type="match status" value="1"/>
</dbReference>
<dbReference type="SUPFAM" id="SSF46955">
    <property type="entry name" value="Putative DNA-binding domain"/>
    <property type="match status" value="1"/>
</dbReference>
<dbReference type="SUPFAM" id="SSF55136">
    <property type="entry name" value="Probable bacterial effector-binding domain"/>
    <property type="match status" value="1"/>
</dbReference>
<dbReference type="AlphaFoldDB" id="A0A8J3YW74"/>
<feature type="domain" description="Macro" evidence="3">
    <location>
        <begin position="80"/>
        <end position="265"/>
    </location>
</feature>
<dbReference type="PANTHER" id="PTHR30204:SF97">
    <property type="entry name" value="MERR FAMILY REGULATORY PROTEIN"/>
    <property type="match status" value="1"/>
</dbReference>
<evidence type="ECO:0008006" key="6">
    <source>
        <dbReference type="Google" id="ProtNLM"/>
    </source>
</evidence>
<evidence type="ECO:0000259" key="3">
    <source>
        <dbReference type="PROSITE" id="PS51154"/>
    </source>
</evidence>
<dbReference type="GO" id="GO:0003700">
    <property type="term" value="F:DNA-binding transcription factor activity"/>
    <property type="evidence" value="ECO:0007669"/>
    <property type="project" value="InterPro"/>
</dbReference>
<name>A0A8J3YW74_9ACTN</name>
<gene>
    <name evidence="4" type="ORF">Val02_84930</name>
</gene>
<dbReference type="InterPro" id="IPR009061">
    <property type="entry name" value="DNA-bd_dom_put_sf"/>
</dbReference>
<evidence type="ECO:0000259" key="2">
    <source>
        <dbReference type="PROSITE" id="PS50937"/>
    </source>
</evidence>
<evidence type="ECO:0000313" key="4">
    <source>
        <dbReference type="EMBL" id="GIJ51607.1"/>
    </source>
</evidence>
<dbReference type="InterPro" id="IPR002589">
    <property type="entry name" value="Macro_dom"/>
</dbReference>
<accession>A0A8J3YW74</accession>
<dbReference type="GO" id="GO:0003677">
    <property type="term" value="F:DNA binding"/>
    <property type="evidence" value="ECO:0007669"/>
    <property type="project" value="UniProtKB-KW"/>
</dbReference>
<dbReference type="PROSITE" id="PS00552">
    <property type="entry name" value="HTH_MERR_1"/>
    <property type="match status" value="1"/>
</dbReference>
<reference evidence="4" key="1">
    <citation type="submission" date="2021-01" db="EMBL/GenBank/DDBJ databases">
        <title>Whole genome shotgun sequence of Virgisporangium aliadipatigenens NBRC 105644.</title>
        <authorList>
            <person name="Komaki H."/>
            <person name="Tamura T."/>
        </authorList>
    </citation>
    <scope>NUCLEOTIDE SEQUENCE</scope>
    <source>
        <strain evidence="4">NBRC 105644</strain>
    </source>
</reference>
<dbReference type="InterPro" id="IPR000551">
    <property type="entry name" value="MerR-type_HTH_dom"/>
</dbReference>
<dbReference type="EMBL" id="BOPF01000051">
    <property type="protein sequence ID" value="GIJ51607.1"/>
    <property type="molecule type" value="Genomic_DNA"/>
</dbReference>
<sequence length="265" mass="28759">MIFKGVPVGVFARATRLSVGALRTYDRMGLLSPVAEGRYSVEQFPRAGLIRRLRELEVPLPEIADMLAADTPEQARDTMERHLARVAARAARLGEISGSLRTFLQEDTVYLRRRPPQHTARLIVNASLRDLAGASEDGFADLFHTLDEQEIEPAGPAGSRFLSDGLDDPTLTVELFVPVPRPVRRAGRTAPGRLPAAVLAATLHHGRYDTVERAYRGLGRWVAAHGHDLAGPAEEVYVSPEGTEVAWPVTSAGAAGAAASHRPWP</sequence>
<keyword evidence="1" id="KW-0238">DNA-binding</keyword>
<dbReference type="InterPro" id="IPR029442">
    <property type="entry name" value="GyrI-like"/>
</dbReference>
<feature type="domain" description="HTH merR-type" evidence="2">
    <location>
        <begin position="1"/>
        <end position="69"/>
    </location>
</feature>
<dbReference type="RefSeq" id="WP_203905006.1">
    <property type="nucleotide sequence ID" value="NZ_BOPF01000051.1"/>
</dbReference>
<evidence type="ECO:0000256" key="1">
    <source>
        <dbReference type="ARBA" id="ARBA00023125"/>
    </source>
</evidence>
<evidence type="ECO:0000313" key="5">
    <source>
        <dbReference type="Proteomes" id="UP000619260"/>
    </source>
</evidence>
<proteinExistence type="predicted"/>
<dbReference type="InterPro" id="IPR011256">
    <property type="entry name" value="Reg_factor_effector_dom_sf"/>
</dbReference>
<organism evidence="4 5">
    <name type="scientific">Virgisporangium aliadipatigenens</name>
    <dbReference type="NCBI Taxonomy" id="741659"/>
    <lineage>
        <taxon>Bacteria</taxon>
        <taxon>Bacillati</taxon>
        <taxon>Actinomycetota</taxon>
        <taxon>Actinomycetes</taxon>
        <taxon>Micromonosporales</taxon>
        <taxon>Micromonosporaceae</taxon>
        <taxon>Virgisporangium</taxon>
    </lineage>
</organism>